<accession>A0A0V1LSH1</accession>
<evidence type="ECO:0000313" key="2">
    <source>
        <dbReference type="Proteomes" id="UP000054721"/>
    </source>
</evidence>
<dbReference type="Proteomes" id="UP000054721">
    <property type="component" value="Unassembled WGS sequence"/>
</dbReference>
<protein>
    <submittedName>
        <fullName evidence="1">Uncharacterized protein</fullName>
    </submittedName>
</protein>
<keyword evidence="2" id="KW-1185">Reference proteome</keyword>
<sequence length="97" mass="10912">MWSICQISKKGIHYSSIQGHLLNSHTSPSPVKLNRVKMNRNSLGLNLKLLMCFIAKIEKALSQVNKYLATDKAGFRKKLISILVLVEQCQVNVVSNM</sequence>
<organism evidence="1 2">
    <name type="scientific">Trichinella nativa</name>
    <dbReference type="NCBI Taxonomy" id="6335"/>
    <lineage>
        <taxon>Eukaryota</taxon>
        <taxon>Metazoa</taxon>
        <taxon>Ecdysozoa</taxon>
        <taxon>Nematoda</taxon>
        <taxon>Enoplea</taxon>
        <taxon>Dorylaimia</taxon>
        <taxon>Trichinellida</taxon>
        <taxon>Trichinellidae</taxon>
        <taxon>Trichinella</taxon>
    </lineage>
</organism>
<dbReference type="EMBL" id="JYDW01000009">
    <property type="protein sequence ID" value="KRZ62472.1"/>
    <property type="molecule type" value="Genomic_DNA"/>
</dbReference>
<comment type="caution">
    <text evidence="1">The sequence shown here is derived from an EMBL/GenBank/DDBJ whole genome shotgun (WGS) entry which is preliminary data.</text>
</comment>
<evidence type="ECO:0000313" key="1">
    <source>
        <dbReference type="EMBL" id="KRZ62472.1"/>
    </source>
</evidence>
<proteinExistence type="predicted"/>
<reference evidence="1 2" key="1">
    <citation type="submission" date="2015-05" db="EMBL/GenBank/DDBJ databases">
        <title>Evolution of Trichinella species and genotypes.</title>
        <authorList>
            <person name="Korhonen P.K."/>
            <person name="Edoardo P."/>
            <person name="Giuseppe L.R."/>
            <person name="Gasser R.B."/>
        </authorList>
    </citation>
    <scope>NUCLEOTIDE SEQUENCE [LARGE SCALE GENOMIC DNA]</scope>
    <source>
        <strain evidence="1">ISS10</strain>
    </source>
</reference>
<gene>
    <name evidence="1" type="ORF">T02_10298</name>
</gene>
<name>A0A0V1LSH1_9BILA</name>
<dbReference type="AlphaFoldDB" id="A0A0V1LSH1"/>